<evidence type="ECO:0000313" key="1">
    <source>
        <dbReference type="EMBL" id="RTQ50879.1"/>
    </source>
</evidence>
<sequence>MRAVLLPPGLGALAVLLLPGGPLLAQQADLPPAAAPQPQRPPTLVVKFNVFQPLVRGYHLEIEKTLRAFPRHSLGLTLQGYCGPVTELTARRDVQPDERVRGYGAELLYRLYFPGTNPDPLMGFYLGLGPHVQRFELHFQADGWQQQLADDGLKYYQYGPLPYRETIRRQGAAVVAGYQGPLDLGPLTLDFYVGLGWRQSSFRSSFASSRYRSSDFDYGARGFYFPIGFKLGAAL</sequence>
<keyword evidence="2" id="KW-1185">Reference proteome</keyword>
<organism evidence="1 2">
    <name type="scientific">Hymenobacter gummosus</name>
    <dbReference type="NCBI Taxonomy" id="1776032"/>
    <lineage>
        <taxon>Bacteria</taxon>
        <taxon>Pseudomonadati</taxon>
        <taxon>Bacteroidota</taxon>
        <taxon>Cytophagia</taxon>
        <taxon>Cytophagales</taxon>
        <taxon>Hymenobacteraceae</taxon>
        <taxon>Hymenobacter</taxon>
    </lineage>
</organism>
<proteinExistence type="predicted"/>
<dbReference type="AlphaFoldDB" id="A0A3S0JIF0"/>
<accession>A0A3S0JIF0</accession>
<name>A0A3S0JIF0_9BACT</name>
<evidence type="ECO:0008006" key="3">
    <source>
        <dbReference type="Google" id="ProtNLM"/>
    </source>
</evidence>
<dbReference type="Proteomes" id="UP000282184">
    <property type="component" value="Unassembled WGS sequence"/>
</dbReference>
<protein>
    <recommendedName>
        <fullName evidence="3">DUF3575 domain-containing protein</fullName>
    </recommendedName>
</protein>
<reference evidence="1 2" key="1">
    <citation type="submission" date="2018-12" db="EMBL/GenBank/DDBJ databases">
        <title>Hymenobacter gummosus sp. nov., isolated from a spring.</title>
        <authorList>
            <person name="Nie L."/>
        </authorList>
    </citation>
    <scope>NUCLEOTIDE SEQUENCE [LARGE SCALE GENOMIC DNA]</scope>
    <source>
        <strain evidence="1 2">KCTC 52166</strain>
    </source>
</reference>
<dbReference type="RefSeq" id="WP_126692944.1">
    <property type="nucleotide sequence ID" value="NZ_RXOF01000004.1"/>
</dbReference>
<dbReference type="EMBL" id="RXOF01000004">
    <property type="protein sequence ID" value="RTQ50879.1"/>
    <property type="molecule type" value="Genomic_DNA"/>
</dbReference>
<gene>
    <name evidence="1" type="ORF">EJV47_09705</name>
</gene>
<evidence type="ECO:0000313" key="2">
    <source>
        <dbReference type="Proteomes" id="UP000282184"/>
    </source>
</evidence>
<comment type="caution">
    <text evidence="1">The sequence shown here is derived from an EMBL/GenBank/DDBJ whole genome shotgun (WGS) entry which is preliminary data.</text>
</comment>
<dbReference type="OrthoDB" id="876200at2"/>